<sequence length="404" mass="45734">MSRTRPGEGSSSAGSFSQFQLAAPEKPPRNHEATWNGLAQSAPRTEADWEAKRRQHGFDSPQRILGTLHRLLDPKEKSDLRTIVFLARCKVDSYCSGIKSYSTVRAFFDNDKLTEVTIETYLRTVMNFIKLLDEVYLSGLRHRAFELPLYVPSKVAHLRQYVEHPGTFKSYFRAPTLDPEIQGSIVPCIQFLVGLQLPDKYDLICTALGTRLFPKQEFEWFLSAFQSGKLVPRLPPLPTPTPPLPIIQHFKVFDLSKRLRKRASKSAGQLRGYNPILPGITSEADLYAYEWSTEHQAVVDETIHCLGTLRLLVEGEYIQKTTRAIHHDSGSLSTPDGKFQVIIPIPKVSKGESITKNSRMSCMVSIDSGLREIQETWNFKSGFLMNQGTSLSTQDPIDYIFIRL</sequence>
<reference evidence="1" key="1">
    <citation type="submission" date="2021-11" db="EMBL/GenBank/DDBJ databases">
        <title>Fusarium solani-melongenae Genome sequencing and assembly.</title>
        <authorList>
            <person name="Xie S."/>
            <person name="Huang L."/>
            <person name="Zhang X."/>
        </authorList>
    </citation>
    <scope>NUCLEOTIDE SEQUENCE</scope>
    <source>
        <strain evidence="1">CRI 24-3</strain>
    </source>
</reference>
<name>A0ACD3YUD8_FUSSC</name>
<proteinExistence type="predicted"/>
<gene>
    <name evidence="1" type="ORF">LCI18_003447</name>
</gene>
<accession>A0ACD3YUD8</accession>
<dbReference type="Proteomes" id="UP000830768">
    <property type="component" value="Chromosome 3"/>
</dbReference>
<evidence type="ECO:0000313" key="1">
    <source>
        <dbReference type="EMBL" id="UPK92512.1"/>
    </source>
</evidence>
<protein>
    <submittedName>
        <fullName evidence="1">Uncharacterized protein</fullName>
    </submittedName>
</protein>
<evidence type="ECO:0000313" key="2">
    <source>
        <dbReference type="Proteomes" id="UP000830768"/>
    </source>
</evidence>
<keyword evidence="2" id="KW-1185">Reference proteome</keyword>
<dbReference type="EMBL" id="CP090032">
    <property type="protein sequence ID" value="UPK92512.1"/>
    <property type="molecule type" value="Genomic_DNA"/>
</dbReference>
<organism evidence="1 2">
    <name type="scientific">Fusarium solani subsp. cucurbitae</name>
    <name type="common">Neocosmosporum cucurbitae</name>
    <dbReference type="NCBI Taxonomy" id="2747967"/>
    <lineage>
        <taxon>Eukaryota</taxon>
        <taxon>Fungi</taxon>
        <taxon>Dikarya</taxon>
        <taxon>Ascomycota</taxon>
        <taxon>Pezizomycotina</taxon>
        <taxon>Sordariomycetes</taxon>
        <taxon>Hypocreomycetidae</taxon>
        <taxon>Hypocreales</taxon>
        <taxon>Nectriaceae</taxon>
        <taxon>Fusarium</taxon>
        <taxon>Fusarium solani species complex</taxon>
    </lineage>
</organism>